<reference evidence="5" key="2">
    <citation type="journal article" date="2019" name="Int. J. Syst. Evol. Microbiol.">
        <title>The Global Catalogue of Microorganisms (GCM) 10K type strain sequencing project: providing services to taxonomists for standard genome sequencing and annotation.</title>
        <authorList>
            <consortium name="The Broad Institute Genomics Platform"/>
            <consortium name="The Broad Institute Genome Sequencing Center for Infectious Disease"/>
            <person name="Wu L."/>
            <person name="Ma J."/>
        </authorList>
    </citation>
    <scope>NUCLEOTIDE SEQUENCE [LARGE SCALE GENOMIC DNA]</scope>
    <source>
        <strain evidence="5">KCTC 32255</strain>
    </source>
</reference>
<dbReference type="Proteomes" id="UP001596337">
    <property type="component" value="Unassembled WGS sequence"/>
</dbReference>
<sequence>MTAFTELANQLRLTEPLDYPDTLGLIQHAAAVITDSGGIQEEATVLARPVVVIRRSNERPEVEADHGARALSAGDIARIISGWLSDLEAVHDRLRHTPSPYGDGTTSAQIVRAIWDRVAGRRDHDSRPTSA</sequence>
<evidence type="ECO:0000256" key="1">
    <source>
        <dbReference type="RuleBase" id="RU003513"/>
    </source>
</evidence>
<dbReference type="PANTHER" id="PTHR43174:SF1">
    <property type="entry name" value="UDP-N-ACETYLGLUCOSAMINE 2-EPIMERASE"/>
    <property type="match status" value="1"/>
</dbReference>
<gene>
    <name evidence="3" type="ORF">ACFQGD_00055</name>
    <name evidence="4" type="ORF">ACFQGD_31830</name>
</gene>
<protein>
    <submittedName>
        <fullName evidence="4">UDP-N-acetylglucosamine 2-epimerase</fullName>
    </submittedName>
</protein>
<organism evidence="4 5">
    <name type="scientific">Haloechinothrix salitolerans</name>
    <dbReference type="NCBI Taxonomy" id="926830"/>
    <lineage>
        <taxon>Bacteria</taxon>
        <taxon>Bacillati</taxon>
        <taxon>Actinomycetota</taxon>
        <taxon>Actinomycetes</taxon>
        <taxon>Pseudonocardiales</taxon>
        <taxon>Pseudonocardiaceae</taxon>
        <taxon>Haloechinothrix</taxon>
    </lineage>
</organism>
<dbReference type="PANTHER" id="PTHR43174">
    <property type="entry name" value="UDP-N-ACETYLGLUCOSAMINE 2-EPIMERASE"/>
    <property type="match status" value="1"/>
</dbReference>
<evidence type="ECO:0000313" key="4">
    <source>
        <dbReference type="EMBL" id="MFC6871721.1"/>
    </source>
</evidence>
<dbReference type="InterPro" id="IPR029767">
    <property type="entry name" value="WecB-like"/>
</dbReference>
<comment type="caution">
    <text evidence="4">The sequence shown here is derived from an EMBL/GenBank/DDBJ whole genome shotgun (WGS) entry which is preliminary data.</text>
</comment>
<evidence type="ECO:0000259" key="2">
    <source>
        <dbReference type="Pfam" id="PF02350"/>
    </source>
</evidence>
<dbReference type="RefSeq" id="WP_345392436.1">
    <property type="nucleotide sequence ID" value="NZ_BAABLA010000007.1"/>
</dbReference>
<dbReference type="Gene3D" id="3.40.50.2000">
    <property type="entry name" value="Glycogen Phosphorylase B"/>
    <property type="match status" value="2"/>
</dbReference>
<dbReference type="Pfam" id="PF02350">
    <property type="entry name" value="Epimerase_2"/>
    <property type="match status" value="1"/>
</dbReference>
<dbReference type="InterPro" id="IPR003331">
    <property type="entry name" value="UDP_GlcNAc_Epimerase_2_dom"/>
</dbReference>
<dbReference type="EMBL" id="JBHSXX010000001">
    <property type="protein sequence ID" value="MFC6871721.1"/>
    <property type="molecule type" value="Genomic_DNA"/>
</dbReference>
<comment type="similarity">
    <text evidence="1">Belongs to the UDP-N-acetylglucosamine 2-epimerase family.</text>
</comment>
<keyword evidence="1" id="KW-0413">Isomerase</keyword>
<proteinExistence type="inferred from homology"/>
<reference evidence="4" key="1">
    <citation type="journal article" date="2014" name="Int. J. Syst. Evol. Microbiol.">
        <title>Complete genome of a new Firmicutes species belonging to the dominant human colonic microbiota ('Ruminococcus bicirculans') reveals two chromosomes and a selective capacity to utilize plant glucans.</title>
        <authorList>
            <consortium name="NISC Comparative Sequencing Program"/>
            <person name="Wegmann U."/>
            <person name="Louis P."/>
            <person name="Goesmann A."/>
            <person name="Henrissat B."/>
            <person name="Duncan S.H."/>
            <person name="Flint H.J."/>
        </authorList>
    </citation>
    <scope>NUCLEOTIDE SEQUENCE</scope>
    <source>
        <strain evidence="4">JCM 15899</strain>
    </source>
</reference>
<accession>A0ABW2C8N1</accession>
<dbReference type="EMBL" id="JBHSXX010000001">
    <property type="protein sequence ID" value="MFC6865531.1"/>
    <property type="molecule type" value="Genomic_DNA"/>
</dbReference>
<name>A0ABW2C8N1_9PSEU</name>
<dbReference type="SUPFAM" id="SSF53756">
    <property type="entry name" value="UDP-Glycosyltransferase/glycogen phosphorylase"/>
    <property type="match status" value="1"/>
</dbReference>
<evidence type="ECO:0000313" key="5">
    <source>
        <dbReference type="Proteomes" id="UP001596337"/>
    </source>
</evidence>
<reference evidence="4" key="3">
    <citation type="submission" date="2024-09" db="EMBL/GenBank/DDBJ databases">
        <authorList>
            <person name="Sun Q."/>
            <person name="Mori K."/>
        </authorList>
    </citation>
    <scope>NUCLEOTIDE SEQUENCE</scope>
    <source>
        <strain evidence="4">JCM 15899</strain>
    </source>
</reference>
<evidence type="ECO:0000313" key="3">
    <source>
        <dbReference type="EMBL" id="MFC6865531.1"/>
    </source>
</evidence>
<keyword evidence="5" id="KW-1185">Reference proteome</keyword>
<feature type="domain" description="UDP-N-acetylglucosamine 2-epimerase" evidence="2">
    <location>
        <begin position="5"/>
        <end position="114"/>
    </location>
</feature>